<gene>
    <name evidence="1" type="ORF">GMA64_13545</name>
</gene>
<accession>A0A6G2CFW3</accession>
<reference evidence="1" key="1">
    <citation type="journal article" date="2019" name="Nat. Med.">
        <title>A library of human gut bacterial isolates paired with longitudinal multiomics data enables mechanistic microbiome research.</title>
        <authorList>
            <person name="Poyet M."/>
            <person name="Groussin M."/>
            <person name="Gibbons S.M."/>
            <person name="Avila-Pacheco J."/>
            <person name="Jiang X."/>
            <person name="Kearney S.M."/>
            <person name="Perrotta A.R."/>
            <person name="Berdy B."/>
            <person name="Zhao S."/>
            <person name="Lieberman T.D."/>
            <person name="Swanson P.K."/>
            <person name="Smith M."/>
            <person name="Roesemann S."/>
            <person name="Alexander J.E."/>
            <person name="Rich S.A."/>
            <person name="Livny J."/>
            <person name="Vlamakis H."/>
            <person name="Clish C."/>
            <person name="Bullock K."/>
            <person name="Deik A."/>
            <person name="Scott J."/>
            <person name="Pierce K.A."/>
            <person name="Xavier R.J."/>
            <person name="Alm E.J."/>
        </authorList>
    </citation>
    <scope>NUCLEOTIDE SEQUENCE</scope>
    <source>
        <strain evidence="1">BIOML-A179</strain>
    </source>
</reference>
<dbReference type="AlphaFoldDB" id="A0A6G2CFW3"/>
<proteinExistence type="predicted"/>
<sequence>MTEVYLKLNQETKRYECYHVVTDEYVQTLTCGDWFMLIPDDEDLEVPGRIEYSNSSGYYWIDSGDSTRQQLMDGLKGYVA</sequence>
<dbReference type="Gene3D" id="2.40.10.390">
    <property type="match status" value="1"/>
</dbReference>
<dbReference type="InterPro" id="IPR035255">
    <property type="entry name" value="DUF5348"/>
</dbReference>
<organism evidence="1">
    <name type="scientific">Turicibacter sanguinis</name>
    <dbReference type="NCBI Taxonomy" id="154288"/>
    <lineage>
        <taxon>Bacteria</taxon>
        <taxon>Bacillati</taxon>
        <taxon>Bacillota</taxon>
        <taxon>Erysipelotrichia</taxon>
        <taxon>Erysipelotrichales</taxon>
        <taxon>Turicibacteraceae</taxon>
        <taxon>Turicibacter</taxon>
    </lineage>
</organism>
<dbReference type="Pfam" id="PF17295">
    <property type="entry name" value="DUF5348"/>
    <property type="match status" value="1"/>
</dbReference>
<comment type="caution">
    <text evidence="1">The sequence shown here is derived from an EMBL/GenBank/DDBJ whole genome shotgun (WGS) entry which is preliminary data.</text>
</comment>
<evidence type="ECO:0000313" key="1">
    <source>
        <dbReference type="EMBL" id="MTL95551.1"/>
    </source>
</evidence>
<dbReference type="RefSeq" id="WP_129821799.1">
    <property type="nucleotide sequence ID" value="NZ_JADOZG010000060.1"/>
</dbReference>
<protein>
    <submittedName>
        <fullName evidence="1">Uncharacterized protein</fullName>
    </submittedName>
</protein>
<name>A0A6G2CFW3_9FIRM</name>
<dbReference type="EMBL" id="WMQV01000059">
    <property type="protein sequence ID" value="MTL95551.1"/>
    <property type="molecule type" value="Genomic_DNA"/>
</dbReference>